<keyword evidence="1" id="KW-0812">Transmembrane</keyword>
<dbReference type="InterPro" id="IPR005182">
    <property type="entry name" value="YdbS-like_PH"/>
</dbReference>
<keyword evidence="1" id="KW-1133">Transmembrane helix</keyword>
<evidence type="ECO:0000259" key="2">
    <source>
        <dbReference type="Pfam" id="PF03703"/>
    </source>
</evidence>
<name>A0A151A0R5_9STAP</name>
<dbReference type="EMBL" id="LUGM01000005">
    <property type="protein sequence ID" value="KYH12969.1"/>
    <property type="molecule type" value="Genomic_DNA"/>
</dbReference>
<dbReference type="Pfam" id="PF03703">
    <property type="entry name" value="bPH_2"/>
    <property type="match status" value="1"/>
</dbReference>
<reference evidence="3 4" key="1">
    <citation type="submission" date="2016-02" db="EMBL/GenBank/DDBJ databases">
        <title>Draft genome sequence of hydrocarbon degrading Staphylococcus saprophyticus Strain CNV2, isolated from crude-oil contaminated soil from Noonmati Oil Refinery, Guwahati, Assam, India.</title>
        <authorList>
            <person name="Mukherjee A."/>
            <person name="Chettri B."/>
            <person name="Langpoklakpam J."/>
            <person name="Singh A.K."/>
            <person name="Chattopadhyay D.J."/>
        </authorList>
    </citation>
    <scope>NUCLEOTIDE SEQUENCE [LARGE SCALE GENOMIC DNA]</scope>
    <source>
        <strain evidence="3 4">CNV2</strain>
    </source>
</reference>
<feature type="domain" description="YdbS-like PH" evidence="2">
    <location>
        <begin position="79"/>
        <end position="151"/>
    </location>
</feature>
<evidence type="ECO:0000256" key="1">
    <source>
        <dbReference type="SAM" id="Phobius"/>
    </source>
</evidence>
<organism evidence="3 4">
    <name type="scientific">Staphylococcus kloosii</name>
    <dbReference type="NCBI Taxonomy" id="29384"/>
    <lineage>
        <taxon>Bacteria</taxon>
        <taxon>Bacillati</taxon>
        <taxon>Bacillota</taxon>
        <taxon>Bacilli</taxon>
        <taxon>Bacillales</taxon>
        <taxon>Staphylococcaceae</taxon>
        <taxon>Staphylococcus</taxon>
    </lineage>
</organism>
<dbReference type="AlphaFoldDB" id="A0A151A0R5"/>
<dbReference type="PANTHER" id="PTHR34473">
    <property type="entry name" value="UPF0699 TRANSMEMBRANE PROTEIN YDBS"/>
    <property type="match status" value="1"/>
</dbReference>
<dbReference type="RefSeq" id="WP_061855670.1">
    <property type="nucleotide sequence ID" value="NZ_LUGM01000005.1"/>
</dbReference>
<feature type="transmembrane region" description="Helical" evidence="1">
    <location>
        <begin position="20"/>
        <end position="40"/>
    </location>
</feature>
<sequence length="160" mass="18361">MNDFKRMDIMGKRVMALRSIILSVIILALLIVVLVVNTLWLDLLSEKACLWVAIIGIVVIILYLIIGSIIIPRYQFLIFKYNLSDEEIVVRKGLWFITTTKIPLFRIQNVEIQEGIIMRKYNLANVNLSTAGGNTEVILISKQEANIIKQFIRDTKQKTL</sequence>
<protein>
    <recommendedName>
        <fullName evidence="2">YdbS-like PH domain-containing protein</fullName>
    </recommendedName>
</protein>
<dbReference type="Proteomes" id="UP000075418">
    <property type="component" value="Unassembled WGS sequence"/>
</dbReference>
<keyword evidence="1" id="KW-0472">Membrane</keyword>
<accession>A0A151A0R5</accession>
<evidence type="ECO:0000313" key="4">
    <source>
        <dbReference type="Proteomes" id="UP000075418"/>
    </source>
</evidence>
<feature type="transmembrane region" description="Helical" evidence="1">
    <location>
        <begin position="52"/>
        <end position="71"/>
    </location>
</feature>
<evidence type="ECO:0000313" key="3">
    <source>
        <dbReference type="EMBL" id="KYH12969.1"/>
    </source>
</evidence>
<dbReference type="PANTHER" id="PTHR34473:SF2">
    <property type="entry name" value="UPF0699 TRANSMEMBRANE PROTEIN YDBT"/>
    <property type="match status" value="1"/>
</dbReference>
<comment type="caution">
    <text evidence="3">The sequence shown here is derived from an EMBL/GenBank/DDBJ whole genome shotgun (WGS) entry which is preliminary data.</text>
</comment>
<proteinExistence type="predicted"/>
<gene>
    <name evidence="3" type="ORF">A0131_11610</name>
</gene>